<proteinExistence type="predicted"/>
<evidence type="ECO:0000313" key="1">
    <source>
        <dbReference type="EMBL" id="TVU25377.1"/>
    </source>
</evidence>
<keyword evidence="2" id="KW-1185">Reference proteome</keyword>
<evidence type="ECO:0000313" key="2">
    <source>
        <dbReference type="Proteomes" id="UP000324897"/>
    </source>
</evidence>
<dbReference type="AlphaFoldDB" id="A0A5J9UQ83"/>
<reference evidence="1 2" key="1">
    <citation type="journal article" date="2019" name="Sci. Rep.">
        <title>A high-quality genome of Eragrostis curvula grass provides insights into Poaceae evolution and supports new strategies to enhance forage quality.</title>
        <authorList>
            <person name="Carballo J."/>
            <person name="Santos B.A.C.M."/>
            <person name="Zappacosta D."/>
            <person name="Garbus I."/>
            <person name="Selva J.P."/>
            <person name="Gallo C.A."/>
            <person name="Diaz A."/>
            <person name="Albertini E."/>
            <person name="Caccamo M."/>
            <person name="Echenique V."/>
        </authorList>
    </citation>
    <scope>NUCLEOTIDE SEQUENCE [LARGE SCALE GENOMIC DNA]</scope>
    <source>
        <strain evidence="2">cv. Victoria</strain>
        <tissue evidence="1">Leaf</tissue>
    </source>
</reference>
<accession>A0A5J9UQ83</accession>
<dbReference type="Gramene" id="TVU25377">
    <property type="protein sequence ID" value="TVU25377"/>
    <property type="gene ID" value="EJB05_27871"/>
</dbReference>
<protein>
    <submittedName>
        <fullName evidence="1">Uncharacterized protein</fullName>
    </submittedName>
</protein>
<comment type="caution">
    <text evidence="1">The sequence shown here is derived from an EMBL/GenBank/DDBJ whole genome shotgun (WGS) entry which is preliminary data.</text>
</comment>
<dbReference type="EMBL" id="RWGY01000013">
    <property type="protein sequence ID" value="TVU25377.1"/>
    <property type="molecule type" value="Genomic_DNA"/>
</dbReference>
<sequence length="225" mass="24702">MSCRESRHRFSLDFVLAMDTRNGLPDRAREPQASGHCQHKREERFTSSDSLMMYHICRSQRAQGPNQMKVTGFRGELGRLEERKLAVRSPLLSRSDGSRTSHQLGWAAYAVRARIGPDRRPARRFLGLRSDGLYAACVASRRALGCANFSRLAAREFKWINNADAPGLGLRDKELLDSDMHFAQLLNSVSCIAKWLGTANPGFAFPGGACATVGVSGFVSGAASA</sequence>
<name>A0A5J9UQ83_9POAL</name>
<dbReference type="Proteomes" id="UP000324897">
    <property type="component" value="Chromosome 2"/>
</dbReference>
<organism evidence="1 2">
    <name type="scientific">Eragrostis curvula</name>
    <name type="common">weeping love grass</name>
    <dbReference type="NCBI Taxonomy" id="38414"/>
    <lineage>
        <taxon>Eukaryota</taxon>
        <taxon>Viridiplantae</taxon>
        <taxon>Streptophyta</taxon>
        <taxon>Embryophyta</taxon>
        <taxon>Tracheophyta</taxon>
        <taxon>Spermatophyta</taxon>
        <taxon>Magnoliopsida</taxon>
        <taxon>Liliopsida</taxon>
        <taxon>Poales</taxon>
        <taxon>Poaceae</taxon>
        <taxon>PACMAD clade</taxon>
        <taxon>Chloridoideae</taxon>
        <taxon>Eragrostideae</taxon>
        <taxon>Eragrostidinae</taxon>
        <taxon>Eragrostis</taxon>
    </lineage>
</organism>
<gene>
    <name evidence="1" type="ORF">EJB05_27871</name>
</gene>